<evidence type="ECO:0008006" key="8">
    <source>
        <dbReference type="Google" id="ProtNLM"/>
    </source>
</evidence>
<feature type="signal peptide" evidence="5">
    <location>
        <begin position="1"/>
        <end position="27"/>
    </location>
</feature>
<dbReference type="EMBL" id="JAFCMP010000514">
    <property type="protein sequence ID" value="KAG5178685.1"/>
    <property type="molecule type" value="Genomic_DNA"/>
</dbReference>
<dbReference type="Gene3D" id="3.40.50.1460">
    <property type="match status" value="1"/>
</dbReference>
<dbReference type="PRINTS" id="PR00776">
    <property type="entry name" value="HEMOGLOBNASE"/>
</dbReference>
<name>A0A835YSA4_9STRA</name>
<reference evidence="6" key="1">
    <citation type="submission" date="2021-02" db="EMBL/GenBank/DDBJ databases">
        <title>First Annotated Genome of the Yellow-green Alga Tribonema minus.</title>
        <authorList>
            <person name="Mahan K.M."/>
        </authorList>
    </citation>
    <scope>NUCLEOTIDE SEQUENCE</scope>
    <source>
        <strain evidence="6">UTEX B ZZ1240</strain>
    </source>
</reference>
<gene>
    <name evidence="6" type="ORF">JKP88DRAFT_269135</name>
</gene>
<proteinExistence type="inferred from homology"/>
<evidence type="ECO:0000256" key="4">
    <source>
        <dbReference type="ARBA" id="ARBA00022729"/>
    </source>
</evidence>
<keyword evidence="3" id="KW-0337">GPI-anchor biosynthesis</keyword>
<feature type="chain" id="PRO_5032641383" description="GPI-anchor transamidase" evidence="5">
    <location>
        <begin position="28"/>
        <end position="330"/>
    </location>
</feature>
<dbReference type="AlphaFoldDB" id="A0A835YSA4"/>
<protein>
    <recommendedName>
        <fullName evidence="8">GPI-anchor transamidase</fullName>
    </recommendedName>
</protein>
<dbReference type="OrthoDB" id="192611at2759"/>
<organism evidence="6 7">
    <name type="scientific">Tribonema minus</name>
    <dbReference type="NCBI Taxonomy" id="303371"/>
    <lineage>
        <taxon>Eukaryota</taxon>
        <taxon>Sar</taxon>
        <taxon>Stramenopiles</taxon>
        <taxon>Ochrophyta</taxon>
        <taxon>PX clade</taxon>
        <taxon>Xanthophyceae</taxon>
        <taxon>Tribonematales</taxon>
        <taxon>Tribonemataceae</taxon>
        <taxon>Tribonema</taxon>
    </lineage>
</organism>
<dbReference type="GO" id="GO:0006506">
    <property type="term" value="P:GPI anchor biosynthetic process"/>
    <property type="evidence" value="ECO:0007669"/>
    <property type="project" value="UniProtKB-UniPathway"/>
</dbReference>
<comment type="pathway">
    <text evidence="1">Glycolipid biosynthesis; glycosylphosphatidylinositol-anchor biosynthesis.</text>
</comment>
<dbReference type="InterPro" id="IPR028361">
    <property type="entry name" value="GPI_transamidase"/>
</dbReference>
<accession>A0A835YSA4</accession>
<dbReference type="PANTHER" id="PTHR48067">
    <property type="entry name" value="GPI-ANCHOR TRANSAMIDASE"/>
    <property type="match status" value="1"/>
</dbReference>
<dbReference type="GO" id="GO:0006508">
    <property type="term" value="P:proteolysis"/>
    <property type="evidence" value="ECO:0007669"/>
    <property type="project" value="InterPro"/>
</dbReference>
<evidence type="ECO:0000313" key="6">
    <source>
        <dbReference type="EMBL" id="KAG5178685.1"/>
    </source>
</evidence>
<dbReference type="UniPathway" id="UPA00196"/>
<comment type="similarity">
    <text evidence="2">Belongs to the peptidase C13 family.</text>
</comment>
<dbReference type="PANTHER" id="PTHR48067:SF1">
    <property type="entry name" value="GPI-ANCHOR TRANSAMIDASE"/>
    <property type="match status" value="1"/>
</dbReference>
<evidence type="ECO:0000256" key="3">
    <source>
        <dbReference type="ARBA" id="ARBA00022502"/>
    </source>
</evidence>
<evidence type="ECO:0000256" key="1">
    <source>
        <dbReference type="ARBA" id="ARBA00004687"/>
    </source>
</evidence>
<dbReference type="GO" id="GO:0042765">
    <property type="term" value="C:GPI-anchor transamidase complex"/>
    <property type="evidence" value="ECO:0007669"/>
    <property type="project" value="InterPro"/>
</dbReference>
<evidence type="ECO:0000256" key="2">
    <source>
        <dbReference type="ARBA" id="ARBA00009941"/>
    </source>
</evidence>
<dbReference type="Proteomes" id="UP000664859">
    <property type="component" value="Unassembled WGS sequence"/>
</dbReference>
<sequence length="330" mass="36310">MTRRSRKLVGLLLLPLLLNERHLQCRANQYQPKGQQQPPQQHNNWAVLVCTSRYWFNYRHIANTLAIYRTVKQLGIQDSHIILMLADDMPCNARNSYRGHLYHGEENHFQSYSDDVEVDYRGDEVTAAAFLRLLTGRVPPTDPFSKSLRTDAASNVLVYMSGHGGDGFLKFQDANEVSAQELGDALADMRASGRYGRVLMMVDTCQAGSLFSAVAAPGVVCVGSSSLGENSYAHRVDGELGLPTMDRFSTATVEFFKVPASAAANKASVAALLRSYKPRELNSVPAVHATAGSEQIMMAAASDYFGAKTHLQLTYDGYPISWTSQHKSAA</sequence>
<keyword evidence="4 5" id="KW-0732">Signal</keyword>
<comment type="caution">
    <text evidence="6">The sequence shown here is derived from an EMBL/GenBank/DDBJ whole genome shotgun (WGS) entry which is preliminary data.</text>
</comment>
<evidence type="ECO:0000313" key="7">
    <source>
        <dbReference type="Proteomes" id="UP000664859"/>
    </source>
</evidence>
<dbReference type="Pfam" id="PF01650">
    <property type="entry name" value="Peptidase_C13"/>
    <property type="match status" value="1"/>
</dbReference>
<evidence type="ECO:0000256" key="5">
    <source>
        <dbReference type="SAM" id="SignalP"/>
    </source>
</evidence>
<dbReference type="InterPro" id="IPR001096">
    <property type="entry name" value="Peptidase_C13"/>
</dbReference>
<dbReference type="GO" id="GO:0003923">
    <property type="term" value="F:GPI-anchor transamidase activity"/>
    <property type="evidence" value="ECO:0007669"/>
    <property type="project" value="InterPro"/>
</dbReference>
<dbReference type="GO" id="GO:0016255">
    <property type="term" value="P:attachment of GPI anchor to protein"/>
    <property type="evidence" value="ECO:0007669"/>
    <property type="project" value="InterPro"/>
</dbReference>
<keyword evidence="7" id="KW-1185">Reference proteome</keyword>